<gene>
    <name evidence="1" type="ORF">HOLleu_26285</name>
</gene>
<evidence type="ECO:0008006" key="3">
    <source>
        <dbReference type="Google" id="ProtNLM"/>
    </source>
</evidence>
<reference evidence="1" key="1">
    <citation type="submission" date="2021-10" db="EMBL/GenBank/DDBJ databases">
        <title>Tropical sea cucumber genome reveals ecological adaptation and Cuvierian tubules defense mechanism.</title>
        <authorList>
            <person name="Chen T."/>
        </authorList>
    </citation>
    <scope>NUCLEOTIDE SEQUENCE</scope>
    <source>
        <strain evidence="1">Nanhai2018</strain>
        <tissue evidence="1">Muscle</tissue>
    </source>
</reference>
<protein>
    <recommendedName>
        <fullName evidence="3">Reverse transcriptase domain-containing protein</fullName>
    </recommendedName>
</protein>
<dbReference type="OrthoDB" id="6782675at2759"/>
<evidence type="ECO:0000313" key="1">
    <source>
        <dbReference type="EMBL" id="KAJ8032688.1"/>
    </source>
</evidence>
<dbReference type="EMBL" id="JAIZAY010000012">
    <property type="protein sequence ID" value="KAJ8032688.1"/>
    <property type="molecule type" value="Genomic_DNA"/>
</dbReference>
<sequence>MTLTLNNFQFNGKHYLQIQGTAMGTSVAPSYANIFMGTLAQEIHNLTSYILPNIWKSFIDDIQFLWTSTSRNLSLFQTLITTQTPYKYTFNSSQDNIQFLDIQITQNNKQLETKIYSKPTFTHTYFLHHVILSTLLLAFHTVRFSE</sequence>
<accession>A0A9Q1BT44</accession>
<organism evidence="1 2">
    <name type="scientific">Holothuria leucospilota</name>
    <name type="common">Black long sea cucumber</name>
    <name type="synonym">Mertensiothuria leucospilota</name>
    <dbReference type="NCBI Taxonomy" id="206669"/>
    <lineage>
        <taxon>Eukaryota</taxon>
        <taxon>Metazoa</taxon>
        <taxon>Echinodermata</taxon>
        <taxon>Eleutherozoa</taxon>
        <taxon>Echinozoa</taxon>
        <taxon>Holothuroidea</taxon>
        <taxon>Aspidochirotacea</taxon>
        <taxon>Aspidochirotida</taxon>
        <taxon>Holothuriidae</taxon>
        <taxon>Holothuria</taxon>
    </lineage>
</organism>
<name>A0A9Q1BT44_HOLLE</name>
<keyword evidence="2" id="KW-1185">Reference proteome</keyword>
<dbReference type="AlphaFoldDB" id="A0A9Q1BT44"/>
<dbReference type="PANTHER" id="PTHR21301">
    <property type="entry name" value="REVERSE TRANSCRIPTASE"/>
    <property type="match status" value="1"/>
</dbReference>
<evidence type="ECO:0000313" key="2">
    <source>
        <dbReference type="Proteomes" id="UP001152320"/>
    </source>
</evidence>
<dbReference type="Proteomes" id="UP001152320">
    <property type="component" value="Chromosome 12"/>
</dbReference>
<comment type="caution">
    <text evidence="1">The sequence shown here is derived from an EMBL/GenBank/DDBJ whole genome shotgun (WGS) entry which is preliminary data.</text>
</comment>
<dbReference type="PANTHER" id="PTHR21301:SF10">
    <property type="entry name" value="REVERSE TRANSCRIPTASE DOMAIN-CONTAINING PROTEIN"/>
    <property type="match status" value="1"/>
</dbReference>
<proteinExistence type="predicted"/>